<evidence type="ECO:0000313" key="2">
    <source>
        <dbReference type="EMBL" id="KVW97528.1"/>
    </source>
</evidence>
<keyword evidence="3" id="KW-1185">Reference proteome</keyword>
<dbReference type="Gene3D" id="2.50.20.10">
    <property type="entry name" value="Lipoprotein localisation LolA/LolB/LppX"/>
    <property type="match status" value="1"/>
</dbReference>
<dbReference type="RefSeq" id="WP_059752104.1">
    <property type="nucleotide sequence ID" value="NZ_LDUG01000015.1"/>
</dbReference>
<evidence type="ECO:0008006" key="4">
    <source>
        <dbReference type="Google" id="ProtNLM"/>
    </source>
</evidence>
<dbReference type="CDD" id="cd16329">
    <property type="entry name" value="LolA_like"/>
    <property type="match status" value="1"/>
</dbReference>
<feature type="signal peptide" evidence="1">
    <location>
        <begin position="1"/>
        <end position="23"/>
    </location>
</feature>
<keyword evidence="1" id="KW-0732">Signal</keyword>
<dbReference type="AlphaFoldDB" id="A0A106BSF7"/>
<evidence type="ECO:0000313" key="3">
    <source>
        <dbReference type="Proteomes" id="UP000064243"/>
    </source>
</evidence>
<dbReference type="Proteomes" id="UP000064243">
    <property type="component" value="Unassembled WGS sequence"/>
</dbReference>
<evidence type="ECO:0000256" key="1">
    <source>
        <dbReference type="SAM" id="SignalP"/>
    </source>
</evidence>
<dbReference type="Pfam" id="PF07044">
    <property type="entry name" value="DUF1329"/>
    <property type="match status" value="1"/>
</dbReference>
<accession>A0A106BSF7</accession>
<reference evidence="2 3" key="1">
    <citation type="journal article" date="2015" name="Appl. Environ. Microbiol.">
        <title>Aerobic and Anaerobic Thiosulfate Oxidation by a Cold-Adapted, Subglacial Chemoautotroph.</title>
        <authorList>
            <person name="Harrold Z.R."/>
            <person name="Skidmore M.L."/>
            <person name="Hamilton T.L."/>
            <person name="Desch L."/>
            <person name="Amada K."/>
            <person name="van Gelder W."/>
            <person name="Glover K."/>
            <person name="Roden E.E."/>
            <person name="Boyd E.S."/>
        </authorList>
    </citation>
    <scope>NUCLEOTIDE SEQUENCE [LARGE SCALE GENOMIC DNA]</scope>
    <source>
        <strain evidence="2 3">RG</strain>
    </source>
</reference>
<dbReference type="PROSITE" id="PS51257">
    <property type="entry name" value="PROKAR_LIPOPROTEIN"/>
    <property type="match status" value="1"/>
</dbReference>
<sequence length="417" mass="46812">MKTQYKISIAMAAFAACGATAIAAELPAGTVISKANFDQVKNETFEGKTIASMVPEKVEWQIRNWGLTIKLRKSEPITMDPKMVEATKKYAGEVKYDAAMNEVSGYKAGLPFPDVASSDPNYAAKLVWNFYYGAPVGQVMNLNFTYLLVDGDKGLERTQNWVLSRYFMKNRLTGKNTPVEGDGSVFAKTLLFATYPQDVKGLGLFTIRYDGPQLEENSVYIKSSRRTRRLPGGAWMDPIGGTDQLKDDLEVWDARPSWYKSFKYVGKRWILAVAHQSNSSDLSKKGTPDAWPTVDLKNPPYWNPVDAWEPREVHVIEAVAPDAHPYSKKIMYMDVAYPRIYMGEAYDKKGEFWKWLFFSGRPLKGEDGVQTYISGQGHTIDFKRKHATIFVNAPDVKTNSPWTADDVSLGKLEAAGQ</sequence>
<proteinExistence type="predicted"/>
<gene>
    <name evidence="2" type="ORF">ABW22_03815</name>
</gene>
<feature type="chain" id="PRO_5007125754" description="Outer membrane lipoprotein-sorting protein" evidence="1">
    <location>
        <begin position="24"/>
        <end position="417"/>
    </location>
</feature>
<dbReference type="OrthoDB" id="6751304at2"/>
<protein>
    <recommendedName>
        <fullName evidence="4">Outer membrane lipoprotein-sorting protein</fullName>
    </recommendedName>
</protein>
<dbReference type="PATRIC" id="fig|36861.3.peg.214"/>
<organism evidence="2 3">
    <name type="scientific">Thiobacillus denitrificans</name>
    <dbReference type="NCBI Taxonomy" id="36861"/>
    <lineage>
        <taxon>Bacteria</taxon>
        <taxon>Pseudomonadati</taxon>
        <taxon>Pseudomonadota</taxon>
        <taxon>Betaproteobacteria</taxon>
        <taxon>Nitrosomonadales</taxon>
        <taxon>Thiobacillaceae</taxon>
        <taxon>Thiobacillus</taxon>
    </lineage>
</organism>
<name>A0A106BSF7_THIDE</name>
<dbReference type="EMBL" id="LDUG01000015">
    <property type="protein sequence ID" value="KVW97528.1"/>
    <property type="molecule type" value="Genomic_DNA"/>
</dbReference>
<dbReference type="InterPro" id="IPR010752">
    <property type="entry name" value="DUF1329"/>
</dbReference>
<comment type="caution">
    <text evidence="2">The sequence shown here is derived from an EMBL/GenBank/DDBJ whole genome shotgun (WGS) entry which is preliminary data.</text>
</comment>